<reference evidence="2 3" key="1">
    <citation type="journal article" date="2012" name="BMC Genomics">
        <title>Comparative genomics of the white-rot fungi, Phanerochaete carnosa and P. chrysosporium, to elucidate the genetic basis of the distinct wood types they colonize.</title>
        <authorList>
            <person name="Suzuki H."/>
            <person name="MacDonald J."/>
            <person name="Syed K."/>
            <person name="Salamov A."/>
            <person name="Hori C."/>
            <person name="Aerts A."/>
            <person name="Henrissat B."/>
            <person name="Wiebenga A."/>
            <person name="vanKuyk P.A."/>
            <person name="Barry K."/>
            <person name="Lindquist E."/>
            <person name="LaButti K."/>
            <person name="Lapidus A."/>
            <person name="Lucas S."/>
            <person name="Coutinho P."/>
            <person name="Gong Y."/>
            <person name="Samejima M."/>
            <person name="Mahadevan R."/>
            <person name="Abou-Zaid M."/>
            <person name="de Vries R.P."/>
            <person name="Igarashi K."/>
            <person name="Yadav J.S."/>
            <person name="Grigoriev I.V."/>
            <person name="Master E.R."/>
        </authorList>
    </citation>
    <scope>NUCLEOTIDE SEQUENCE [LARGE SCALE GENOMIC DNA]</scope>
    <source>
        <strain evidence="2 3">HHB-10118-sp</strain>
    </source>
</reference>
<sequence length="585" mass="65188">MAVPESEPPKKLFPIFEKRKTRSSTQQKEQDDVVVSVAGLRLAKETASEVSSPEVDADLARSRSSSVQIQEVQSGPLATGSRRDAPIVIESSPEIKIVKLAPRPAKPVYSIFNHPARTVTIASRTVAPLPIPTPNKENQPDSVLMPLPTARARFPLRDKGKSREVEMSRRQEPLPGLPPISKYICSPQPTDIMRSRQNIDIHDHINMIPLAHQCIPSVSRLLQVARDDIRPDTFPSNEQWAECWRPRQADQVIGNEQHALYLRDWLQALRLQGESLRPANAAPLRKNQNKHKRKNKNKKPDVVRHVKRRRRDGREDDFFAPDDFTDSEDELGGLDDRFSDWDDIGFCVEMDARLNGSACSAGTSRGSSAGAATPDDEPAAQSYKPTRFGRQISNTILLAGPSGSGKTAAVYACAEELGWEVFEVYPGIGERSGAELNKLIGDVGKNHTVKVHQSPKKTNTKAAFFQKQAVQTKRKSNPRRVCDSEDELDLLRDSQDSQEVENETVDVIESSSPQPALEPTEPTVNQSVILIEEADILYHTDTNFWPALVNIIRHCRRPVVLTCNGQCLFDVPSLSLRTSVPQMCH</sequence>
<feature type="compositionally biased region" description="Low complexity" evidence="1">
    <location>
        <begin position="358"/>
        <end position="372"/>
    </location>
</feature>
<protein>
    <recommendedName>
        <fullName evidence="4">ATPase AAA-type core domain-containing protein</fullName>
    </recommendedName>
</protein>
<dbReference type="GO" id="GO:0003677">
    <property type="term" value="F:DNA binding"/>
    <property type="evidence" value="ECO:0007669"/>
    <property type="project" value="TreeGrafter"/>
</dbReference>
<dbReference type="InParanoid" id="K5WI78"/>
<feature type="compositionally biased region" description="Polar residues" evidence="1">
    <location>
        <begin position="62"/>
        <end position="73"/>
    </location>
</feature>
<keyword evidence="3" id="KW-1185">Reference proteome</keyword>
<evidence type="ECO:0000313" key="2">
    <source>
        <dbReference type="EMBL" id="EKM59075.1"/>
    </source>
</evidence>
<accession>K5WI78</accession>
<feature type="region of interest" description="Disordered" evidence="1">
    <location>
        <begin position="1"/>
        <end position="30"/>
    </location>
</feature>
<dbReference type="KEGG" id="pco:PHACADRAFT_249268"/>
<feature type="region of interest" description="Disordered" evidence="1">
    <location>
        <begin position="159"/>
        <end position="181"/>
    </location>
</feature>
<feature type="region of interest" description="Disordered" evidence="1">
    <location>
        <begin position="358"/>
        <end position="383"/>
    </location>
</feature>
<feature type="region of interest" description="Disordered" evidence="1">
    <location>
        <begin position="277"/>
        <end position="332"/>
    </location>
</feature>
<dbReference type="STRING" id="650164.K5WI78"/>
<evidence type="ECO:0000313" key="3">
    <source>
        <dbReference type="Proteomes" id="UP000008370"/>
    </source>
</evidence>
<dbReference type="GO" id="GO:0005634">
    <property type="term" value="C:nucleus"/>
    <property type="evidence" value="ECO:0007669"/>
    <property type="project" value="TreeGrafter"/>
</dbReference>
<dbReference type="InterPro" id="IPR027417">
    <property type="entry name" value="P-loop_NTPase"/>
</dbReference>
<feature type="compositionally biased region" description="Acidic residues" evidence="1">
    <location>
        <begin position="318"/>
        <end position="332"/>
    </location>
</feature>
<dbReference type="Proteomes" id="UP000008370">
    <property type="component" value="Unassembled WGS sequence"/>
</dbReference>
<evidence type="ECO:0000256" key="1">
    <source>
        <dbReference type="SAM" id="MobiDB-lite"/>
    </source>
</evidence>
<proteinExistence type="predicted"/>
<feature type="region of interest" description="Disordered" evidence="1">
    <location>
        <begin position="45"/>
        <end position="80"/>
    </location>
</feature>
<dbReference type="Gene3D" id="3.40.50.300">
    <property type="entry name" value="P-loop containing nucleotide triphosphate hydrolases"/>
    <property type="match status" value="1"/>
</dbReference>
<dbReference type="AlphaFoldDB" id="K5WI78"/>
<dbReference type="PANTHER" id="PTHR23389">
    <property type="entry name" value="CHROMOSOME TRANSMISSION FIDELITY FACTOR 18"/>
    <property type="match status" value="1"/>
</dbReference>
<dbReference type="HOGENOM" id="CLU_547519_0_0_1"/>
<feature type="compositionally biased region" description="Basic and acidic residues" evidence="1">
    <location>
        <begin position="159"/>
        <end position="172"/>
    </location>
</feature>
<dbReference type="PANTHER" id="PTHR23389:SF21">
    <property type="entry name" value="ATPASE FAMILY AAA DOMAIN-CONTAINING PROTEIN 5"/>
    <property type="match status" value="1"/>
</dbReference>
<dbReference type="GeneID" id="18914622"/>
<dbReference type="RefSeq" id="XP_007391648.1">
    <property type="nucleotide sequence ID" value="XM_007391586.1"/>
</dbReference>
<dbReference type="OrthoDB" id="9996895at2759"/>
<feature type="region of interest" description="Disordered" evidence="1">
    <location>
        <begin position="493"/>
        <end position="522"/>
    </location>
</feature>
<dbReference type="SUPFAM" id="SSF52540">
    <property type="entry name" value="P-loop containing nucleoside triphosphate hydrolases"/>
    <property type="match status" value="1"/>
</dbReference>
<dbReference type="EMBL" id="JH930469">
    <property type="protein sequence ID" value="EKM59075.1"/>
    <property type="molecule type" value="Genomic_DNA"/>
</dbReference>
<gene>
    <name evidence="2" type="ORF">PHACADRAFT_249268</name>
</gene>
<evidence type="ECO:0008006" key="4">
    <source>
        <dbReference type="Google" id="ProtNLM"/>
    </source>
</evidence>
<feature type="compositionally biased region" description="Basic residues" evidence="1">
    <location>
        <begin position="287"/>
        <end position="297"/>
    </location>
</feature>
<feature type="compositionally biased region" description="Acidic residues" evidence="1">
    <location>
        <begin position="496"/>
        <end position="506"/>
    </location>
</feature>
<organism evidence="2 3">
    <name type="scientific">Phanerochaete carnosa (strain HHB-10118-sp)</name>
    <name type="common">White-rot fungus</name>
    <name type="synonym">Peniophora carnosa</name>
    <dbReference type="NCBI Taxonomy" id="650164"/>
    <lineage>
        <taxon>Eukaryota</taxon>
        <taxon>Fungi</taxon>
        <taxon>Dikarya</taxon>
        <taxon>Basidiomycota</taxon>
        <taxon>Agaricomycotina</taxon>
        <taxon>Agaricomycetes</taxon>
        <taxon>Polyporales</taxon>
        <taxon>Phanerochaetaceae</taxon>
        <taxon>Phanerochaete</taxon>
    </lineage>
</organism>
<name>K5WI78_PHACS</name>